<dbReference type="PANTHER" id="PTHR23028:SF53">
    <property type="entry name" value="ACYL_TRANSF_3 DOMAIN-CONTAINING PROTEIN"/>
    <property type="match status" value="1"/>
</dbReference>
<evidence type="ECO:0000313" key="3">
    <source>
        <dbReference type="EMBL" id="NML92922.1"/>
    </source>
</evidence>
<feature type="transmembrane region" description="Helical" evidence="1">
    <location>
        <begin position="87"/>
        <end position="108"/>
    </location>
</feature>
<feature type="transmembrane region" description="Helical" evidence="1">
    <location>
        <begin position="12"/>
        <end position="33"/>
    </location>
</feature>
<feature type="domain" description="Acyltransferase 3" evidence="2">
    <location>
        <begin position="50"/>
        <end position="373"/>
    </location>
</feature>
<comment type="caution">
    <text evidence="3">The sequence shown here is derived from an EMBL/GenBank/DDBJ whole genome shotgun (WGS) entry which is preliminary data.</text>
</comment>
<name>A0A7Y0BLZ6_9SPHN</name>
<feature type="transmembrane region" description="Helical" evidence="1">
    <location>
        <begin position="244"/>
        <end position="261"/>
    </location>
</feature>
<keyword evidence="1" id="KW-0812">Transmembrane</keyword>
<feature type="transmembrane region" description="Helical" evidence="1">
    <location>
        <begin position="360"/>
        <end position="384"/>
    </location>
</feature>
<feature type="transmembrane region" description="Helical" evidence="1">
    <location>
        <begin position="54"/>
        <end position="75"/>
    </location>
</feature>
<dbReference type="EMBL" id="JABBGM010000002">
    <property type="protein sequence ID" value="NML92922.1"/>
    <property type="molecule type" value="Genomic_DNA"/>
</dbReference>
<accession>A0A7Y0BLZ6</accession>
<evidence type="ECO:0000256" key="1">
    <source>
        <dbReference type="SAM" id="Phobius"/>
    </source>
</evidence>
<feature type="transmembrane region" description="Helical" evidence="1">
    <location>
        <begin position="295"/>
        <end position="317"/>
    </location>
</feature>
<feature type="transmembrane region" description="Helical" evidence="1">
    <location>
        <begin position="329"/>
        <end position="348"/>
    </location>
</feature>
<feature type="transmembrane region" description="Helical" evidence="1">
    <location>
        <begin position="220"/>
        <end position="238"/>
    </location>
</feature>
<dbReference type="GO" id="GO:0016747">
    <property type="term" value="F:acyltransferase activity, transferring groups other than amino-acyl groups"/>
    <property type="evidence" value="ECO:0007669"/>
    <property type="project" value="InterPro"/>
</dbReference>
<dbReference type="Pfam" id="PF01757">
    <property type="entry name" value="Acyl_transf_3"/>
    <property type="match status" value="1"/>
</dbReference>
<feature type="transmembrane region" description="Helical" evidence="1">
    <location>
        <begin position="273"/>
        <end position="289"/>
    </location>
</feature>
<dbReference type="PANTHER" id="PTHR23028">
    <property type="entry name" value="ACETYLTRANSFERASE"/>
    <property type="match status" value="1"/>
</dbReference>
<keyword evidence="1" id="KW-0472">Membrane</keyword>
<feature type="transmembrane region" description="Helical" evidence="1">
    <location>
        <begin position="129"/>
        <end position="148"/>
    </location>
</feature>
<dbReference type="GO" id="GO:0000271">
    <property type="term" value="P:polysaccharide biosynthetic process"/>
    <property type="evidence" value="ECO:0007669"/>
    <property type="project" value="TreeGrafter"/>
</dbReference>
<keyword evidence="3" id="KW-0012">Acyltransferase</keyword>
<evidence type="ECO:0000313" key="4">
    <source>
        <dbReference type="Proteomes" id="UP000583556"/>
    </source>
</evidence>
<proteinExistence type="predicted"/>
<dbReference type="InterPro" id="IPR002656">
    <property type="entry name" value="Acyl_transf_3_dom"/>
</dbReference>
<dbReference type="Proteomes" id="UP000583556">
    <property type="component" value="Unassembled WGS sequence"/>
</dbReference>
<dbReference type="RefSeq" id="WP_169492199.1">
    <property type="nucleotide sequence ID" value="NZ_JABBGM010000002.1"/>
</dbReference>
<keyword evidence="4" id="KW-1185">Reference proteome</keyword>
<feature type="transmembrane region" description="Helical" evidence="1">
    <location>
        <begin position="198"/>
        <end position="215"/>
    </location>
</feature>
<keyword evidence="3" id="KW-0808">Transferase</keyword>
<evidence type="ECO:0000259" key="2">
    <source>
        <dbReference type="Pfam" id="PF01757"/>
    </source>
</evidence>
<protein>
    <submittedName>
        <fullName evidence="3">Acyltransferase</fullName>
    </submittedName>
</protein>
<dbReference type="AlphaFoldDB" id="A0A7Y0BLZ6"/>
<dbReference type="GO" id="GO:0016020">
    <property type="term" value="C:membrane"/>
    <property type="evidence" value="ECO:0007669"/>
    <property type="project" value="TreeGrafter"/>
</dbReference>
<keyword evidence="1" id="KW-1133">Transmembrane helix</keyword>
<sequence length="405" mass="44240">MNTLETIHESALLSAAMFVAFFGFLLIFSGVIQKIDIFRQSTTVSSDRYGSLDGLRGILAFGVVTHHALTAYIYFTTGAWDWSRNPVLNHLGQTTVAIFFMITGFLFTEKCTARSLNWRSLYISRIARLAPLYSIVVVIVFAAVLALSDFTLRVPPAELLKQFVQWLAFVCLGRPDINGMAMSWTLIAGVNWSLKFEWAFYLFGVPLLFAVSRVLSRGSMFVGSLGLLAAAIVLVGIRGELDGTPLYMLHFLCGITSAFIYENKLGRAVISSRMFHLVAASSAILLGFVPNSHNALALVVALLIFLASIGGLSIFGILKRPSAVWLGDISYGVYLIHGLILYGTLYALKQHGLLSYFGSPLFIGILPTIGAVVTILASLSYVYIEKPMIALGRSLAKRKTVGAQP</sequence>
<reference evidence="3 4" key="1">
    <citation type="submission" date="2020-04" db="EMBL/GenBank/DDBJ databases">
        <title>Novosphingobium sp. TW-4 isolated from soil.</title>
        <authorList>
            <person name="Dahal R.H."/>
            <person name="Chaudhary D.K."/>
        </authorList>
    </citation>
    <scope>NUCLEOTIDE SEQUENCE [LARGE SCALE GENOMIC DNA]</scope>
    <source>
        <strain evidence="3 4">TW-4</strain>
    </source>
</reference>
<dbReference type="InterPro" id="IPR050879">
    <property type="entry name" value="Acyltransferase_3"/>
</dbReference>
<organism evidence="3 4">
    <name type="scientific">Novosphingobium olei</name>
    <dbReference type="NCBI Taxonomy" id="2728851"/>
    <lineage>
        <taxon>Bacteria</taxon>
        <taxon>Pseudomonadati</taxon>
        <taxon>Pseudomonadota</taxon>
        <taxon>Alphaproteobacteria</taxon>
        <taxon>Sphingomonadales</taxon>
        <taxon>Sphingomonadaceae</taxon>
        <taxon>Novosphingobium</taxon>
    </lineage>
</organism>
<gene>
    <name evidence="3" type="ORF">HHL27_04470</name>
</gene>